<evidence type="ECO:0000313" key="10">
    <source>
        <dbReference type="EMBL" id="BAL40994.1"/>
    </source>
</evidence>
<dbReference type="PANTHER" id="PTHR42829:SF2">
    <property type="entry name" value="NADH-UBIQUINONE OXIDOREDUCTASE CHAIN 5"/>
    <property type="match status" value="1"/>
</dbReference>
<name>G9M8V3_DUGJA</name>
<feature type="transmembrane region" description="Helical" evidence="8">
    <location>
        <begin position="251"/>
        <end position="272"/>
    </location>
</feature>
<evidence type="ECO:0000256" key="6">
    <source>
        <dbReference type="ARBA" id="ARBA00031027"/>
    </source>
</evidence>
<feature type="transmembrane region" description="Helical" evidence="8">
    <location>
        <begin position="394"/>
        <end position="417"/>
    </location>
</feature>
<dbReference type="GO" id="GO:0016020">
    <property type="term" value="C:membrane"/>
    <property type="evidence" value="ECO:0007669"/>
    <property type="project" value="UniProtKB-SubCell"/>
</dbReference>
<dbReference type="PRINTS" id="PR01434">
    <property type="entry name" value="NADHDHGNASE5"/>
</dbReference>
<dbReference type="EMBL" id="AB618487">
    <property type="protein sequence ID" value="BAL40994.1"/>
    <property type="molecule type" value="Genomic_DNA"/>
</dbReference>
<evidence type="ECO:0000256" key="3">
    <source>
        <dbReference type="ARBA" id="ARBA00022692"/>
    </source>
</evidence>
<feature type="transmembrane region" description="Helical" evidence="8">
    <location>
        <begin position="144"/>
        <end position="173"/>
    </location>
</feature>
<dbReference type="GO" id="GO:0015990">
    <property type="term" value="P:electron transport coupled proton transport"/>
    <property type="evidence" value="ECO:0007669"/>
    <property type="project" value="TreeGrafter"/>
</dbReference>
<gene>
    <name evidence="10" type="primary">nd5</name>
</gene>
<reference evidence="10" key="1">
    <citation type="journal article" date="2012" name="Zool. Sci.">
        <title>The Complete Mitochondrial Genome of Dugesia japonica (Platyhelminthes; Order Tricladida).</title>
        <authorList>
            <person name="Sakai M."/>
            <person name="Sakaizumi M."/>
        </authorList>
    </citation>
    <scope>NUCLEOTIDE SEQUENCE</scope>
</reference>
<evidence type="ECO:0000256" key="5">
    <source>
        <dbReference type="ARBA" id="ARBA00023136"/>
    </source>
</evidence>
<protein>
    <recommendedName>
        <fullName evidence="2">NADH:ubiquinone reductase (H(+)-translocating)</fullName>
        <ecNumber evidence="2">7.1.1.2</ecNumber>
    </recommendedName>
    <alternativeName>
        <fullName evidence="6">NADH dehydrogenase subunit 5</fullName>
    </alternativeName>
</protein>
<evidence type="ECO:0000259" key="9">
    <source>
        <dbReference type="Pfam" id="PF00361"/>
    </source>
</evidence>
<feature type="domain" description="NADH:quinone oxidoreductase/Mrp antiporter transmembrane" evidence="9">
    <location>
        <begin position="100"/>
        <end position="365"/>
    </location>
</feature>
<dbReference type="Pfam" id="PF00361">
    <property type="entry name" value="Proton_antipo_M"/>
    <property type="match status" value="1"/>
</dbReference>
<feature type="transmembrane region" description="Helical" evidence="8">
    <location>
        <begin position="429"/>
        <end position="446"/>
    </location>
</feature>
<feature type="transmembrane region" description="Helical" evidence="8">
    <location>
        <begin position="318"/>
        <end position="341"/>
    </location>
</feature>
<keyword evidence="10" id="KW-0496">Mitochondrion</keyword>
<feature type="non-terminal residue" evidence="10">
    <location>
        <position position="1"/>
    </location>
</feature>
<feature type="transmembrane region" description="Helical" evidence="8">
    <location>
        <begin position="193"/>
        <end position="213"/>
    </location>
</feature>
<feature type="transmembrane region" description="Helical" evidence="8">
    <location>
        <begin position="49"/>
        <end position="72"/>
    </location>
</feature>
<feature type="transmembrane region" description="Helical" evidence="8">
    <location>
        <begin position="279"/>
        <end position="298"/>
    </location>
</feature>
<dbReference type="EC" id="7.1.1.2" evidence="2"/>
<sequence length="527" mass="60886">IYLIFFCFLSLISLFLLYCFSFYSLYILFDFFSLGSFNLLVYLFYLDFYTFLFLMVLFSIVFCIYSFISYYFVYELNLSRFVNLLNLFIFSMVLLVVSPGLVSLLLGWDGLGFVSFLLVCWFGSGSSFSASLKTFLFNRFGDSLFLVGLVLLFFYGGFGFVSSFTFLLFIALFTKSALFPFSYWLPEAMAAPTPVSALVHSSTLVVAGLYIIFRYIDVVSFLFTFLLSCVGLITLYLGSLSSIFTFDSKKLVAYSTLSQLGLLAFVLGLGLFDLFYSYLLVHAVFKASLFVSVGSFMVVGGHSQDLRYLSSLWFINPFFSLILFFSVFSLSGFPFLSCFFFKELILGGLTSLSFGLLFLFLFFFSLLLTVFYSFRLVFIFLLNSSFFLNNSLNMTYPLVSSVLFSFFILFYGLIFYFDFFYWVNPTSSLFILVFFTLFIFLCYITVGNYNFFYSFMSVFYSALSYFIFRLFSISYFLDLNVFVFNFIYYLNSWVSFAYSFVNSGNFVLNLVYCLFFSLCVGVFLFAV</sequence>
<accession>G9M8V3</accession>
<dbReference type="GO" id="GO:0003954">
    <property type="term" value="F:NADH dehydrogenase activity"/>
    <property type="evidence" value="ECO:0007669"/>
    <property type="project" value="TreeGrafter"/>
</dbReference>
<dbReference type="PANTHER" id="PTHR42829">
    <property type="entry name" value="NADH-UBIQUINONE OXIDOREDUCTASE CHAIN 5"/>
    <property type="match status" value="1"/>
</dbReference>
<evidence type="ECO:0000256" key="7">
    <source>
        <dbReference type="ARBA" id="ARBA00049551"/>
    </source>
</evidence>
<feature type="transmembrane region" description="Helical" evidence="8">
    <location>
        <begin position="112"/>
        <end position="132"/>
    </location>
</feature>
<keyword evidence="5 8" id="KW-0472">Membrane</keyword>
<comment type="subcellular location">
    <subcellularLocation>
        <location evidence="1">Membrane</location>
        <topology evidence="1">Multi-pass membrane protein</topology>
    </subcellularLocation>
</comment>
<evidence type="ECO:0000256" key="8">
    <source>
        <dbReference type="SAM" id="Phobius"/>
    </source>
</evidence>
<geneLocation type="mitochondrion" evidence="10"/>
<dbReference type="GO" id="GO:0008137">
    <property type="term" value="F:NADH dehydrogenase (ubiquinone) activity"/>
    <property type="evidence" value="ECO:0007669"/>
    <property type="project" value="UniProtKB-EC"/>
</dbReference>
<feature type="transmembrane region" description="Helical" evidence="8">
    <location>
        <begin position="84"/>
        <end position="106"/>
    </location>
</feature>
<dbReference type="AlphaFoldDB" id="G9M8V3"/>
<dbReference type="GO" id="GO:0042773">
    <property type="term" value="P:ATP synthesis coupled electron transport"/>
    <property type="evidence" value="ECO:0007669"/>
    <property type="project" value="InterPro"/>
</dbReference>
<evidence type="ECO:0000256" key="1">
    <source>
        <dbReference type="ARBA" id="ARBA00004141"/>
    </source>
</evidence>
<feature type="transmembrane region" description="Helical" evidence="8">
    <location>
        <begin position="220"/>
        <end position="239"/>
    </location>
</feature>
<evidence type="ECO:0000256" key="2">
    <source>
        <dbReference type="ARBA" id="ARBA00012944"/>
    </source>
</evidence>
<feature type="transmembrane region" description="Helical" evidence="8">
    <location>
        <begin position="506"/>
        <end position="526"/>
    </location>
</feature>
<organism evidence="10">
    <name type="scientific">Dugesia japonica</name>
    <name type="common">Planarian</name>
    <dbReference type="NCBI Taxonomy" id="6161"/>
    <lineage>
        <taxon>Eukaryota</taxon>
        <taxon>Metazoa</taxon>
        <taxon>Spiralia</taxon>
        <taxon>Lophotrochozoa</taxon>
        <taxon>Platyhelminthes</taxon>
        <taxon>Rhabditophora</taxon>
        <taxon>Seriata</taxon>
        <taxon>Tricladida</taxon>
        <taxon>Continenticola</taxon>
        <taxon>Geoplanoidea</taxon>
        <taxon>Dugesiidae</taxon>
        <taxon>Dugesia</taxon>
    </lineage>
</organism>
<feature type="transmembrane region" description="Helical" evidence="8">
    <location>
        <begin position="7"/>
        <end position="29"/>
    </location>
</feature>
<proteinExistence type="predicted"/>
<dbReference type="InterPro" id="IPR003945">
    <property type="entry name" value="NU5C-like"/>
</dbReference>
<keyword evidence="4 8" id="KW-1133">Transmembrane helix</keyword>
<evidence type="ECO:0000256" key="4">
    <source>
        <dbReference type="ARBA" id="ARBA00022989"/>
    </source>
</evidence>
<feature type="transmembrane region" description="Helical" evidence="8">
    <location>
        <begin position="353"/>
        <end position="374"/>
    </location>
</feature>
<dbReference type="InterPro" id="IPR001750">
    <property type="entry name" value="ND/Mrp_TM"/>
</dbReference>
<comment type="catalytic activity">
    <reaction evidence="7">
        <text>a ubiquinone + NADH + 5 H(+)(in) = a ubiquinol + NAD(+) + 4 H(+)(out)</text>
        <dbReference type="Rhea" id="RHEA:29091"/>
        <dbReference type="Rhea" id="RHEA-COMP:9565"/>
        <dbReference type="Rhea" id="RHEA-COMP:9566"/>
        <dbReference type="ChEBI" id="CHEBI:15378"/>
        <dbReference type="ChEBI" id="CHEBI:16389"/>
        <dbReference type="ChEBI" id="CHEBI:17976"/>
        <dbReference type="ChEBI" id="CHEBI:57540"/>
        <dbReference type="ChEBI" id="CHEBI:57945"/>
        <dbReference type="EC" id="7.1.1.2"/>
    </reaction>
</comment>
<keyword evidence="3 8" id="KW-0812">Transmembrane</keyword>